<organism evidence="2">
    <name type="scientific">marine sediment metagenome</name>
    <dbReference type="NCBI Taxonomy" id="412755"/>
    <lineage>
        <taxon>unclassified sequences</taxon>
        <taxon>metagenomes</taxon>
        <taxon>ecological metagenomes</taxon>
    </lineage>
</organism>
<comment type="caution">
    <text evidence="2">The sequence shown here is derived from an EMBL/GenBank/DDBJ whole genome shotgun (WGS) entry which is preliminary data.</text>
</comment>
<accession>X1CVE8</accession>
<dbReference type="AlphaFoldDB" id="X1CVE8"/>
<feature type="non-terminal residue" evidence="2">
    <location>
        <position position="266"/>
    </location>
</feature>
<keyword evidence="1" id="KW-0175">Coiled coil</keyword>
<reference evidence="2" key="1">
    <citation type="journal article" date="2014" name="Front. Microbiol.">
        <title>High frequency of phylogenetically diverse reductive dehalogenase-homologous genes in deep subseafloor sedimentary metagenomes.</title>
        <authorList>
            <person name="Kawai M."/>
            <person name="Futagami T."/>
            <person name="Toyoda A."/>
            <person name="Takaki Y."/>
            <person name="Nishi S."/>
            <person name="Hori S."/>
            <person name="Arai W."/>
            <person name="Tsubouchi T."/>
            <person name="Morono Y."/>
            <person name="Uchiyama I."/>
            <person name="Ito T."/>
            <person name="Fujiyama A."/>
            <person name="Inagaki F."/>
            <person name="Takami H."/>
        </authorList>
    </citation>
    <scope>NUCLEOTIDE SEQUENCE</scope>
    <source>
        <strain evidence="2">Expedition CK06-06</strain>
    </source>
</reference>
<feature type="non-terminal residue" evidence="2">
    <location>
        <position position="1"/>
    </location>
</feature>
<name>X1CVE8_9ZZZZ</name>
<feature type="coiled-coil region" evidence="1">
    <location>
        <begin position="178"/>
        <end position="220"/>
    </location>
</feature>
<protein>
    <recommendedName>
        <fullName evidence="3">V-type ATP synthase subunit I</fullName>
    </recommendedName>
</protein>
<evidence type="ECO:0008006" key="3">
    <source>
        <dbReference type="Google" id="ProtNLM"/>
    </source>
</evidence>
<evidence type="ECO:0000313" key="2">
    <source>
        <dbReference type="EMBL" id="GAH11802.1"/>
    </source>
</evidence>
<evidence type="ECO:0000256" key="1">
    <source>
        <dbReference type="SAM" id="Coils"/>
    </source>
</evidence>
<dbReference type="EMBL" id="BART01029880">
    <property type="protein sequence ID" value="GAH11802.1"/>
    <property type="molecule type" value="Genomic_DNA"/>
</dbReference>
<proteinExistence type="predicted"/>
<sequence length="266" mass="30679">YELRLSRLIDILSKIKSKPSGIKAMLKPQLPEIKSIEDSPLEEICSYAEGVLGNIEKSILSSEEKLKDLDERRSNINSDINQLEFIKDFNFDVSDIGVSEYVIVKAGKNVDLESLKDELGKIDKVFWQYKQFGIKKKIEWSVLITAHISEKDKVEKICREHIVDFDFGNLSGSPKELIKSLKKEKEEIDKEKKKIKSDLKVFANEQLNDLLATREEIQLEGIRKEISRNFAQTNTTYLIKGWVIEKNEEDLKKSIETKSDGHVIYN</sequence>
<gene>
    <name evidence="2" type="ORF">S01H4_52323</name>
</gene>